<feature type="region of interest" description="Disordered" evidence="1">
    <location>
        <begin position="39"/>
        <end position="189"/>
    </location>
</feature>
<dbReference type="KEGG" id="dpx:DAPPUDRAFT_318409"/>
<gene>
    <name evidence="2" type="ORF">DAPPUDRAFT_318409</name>
</gene>
<dbReference type="HOGENOM" id="CLU_082228_0_0_1"/>
<evidence type="ECO:0000313" key="2">
    <source>
        <dbReference type="EMBL" id="EFX80697.1"/>
    </source>
</evidence>
<feature type="compositionally biased region" description="Basic and acidic residues" evidence="1">
    <location>
        <begin position="52"/>
        <end position="66"/>
    </location>
</feature>
<proteinExistence type="predicted"/>
<organism evidence="2 3">
    <name type="scientific">Daphnia pulex</name>
    <name type="common">Water flea</name>
    <dbReference type="NCBI Taxonomy" id="6669"/>
    <lineage>
        <taxon>Eukaryota</taxon>
        <taxon>Metazoa</taxon>
        <taxon>Ecdysozoa</taxon>
        <taxon>Arthropoda</taxon>
        <taxon>Crustacea</taxon>
        <taxon>Branchiopoda</taxon>
        <taxon>Diplostraca</taxon>
        <taxon>Cladocera</taxon>
        <taxon>Anomopoda</taxon>
        <taxon>Daphniidae</taxon>
        <taxon>Daphnia</taxon>
    </lineage>
</organism>
<accession>E9GIQ0</accession>
<feature type="compositionally biased region" description="Basic and acidic residues" evidence="1">
    <location>
        <begin position="141"/>
        <end position="160"/>
    </location>
</feature>
<evidence type="ECO:0000313" key="3">
    <source>
        <dbReference type="Proteomes" id="UP000000305"/>
    </source>
</evidence>
<evidence type="ECO:0000256" key="1">
    <source>
        <dbReference type="SAM" id="MobiDB-lite"/>
    </source>
</evidence>
<reference evidence="2 3" key="1">
    <citation type="journal article" date="2011" name="Science">
        <title>The ecoresponsive genome of Daphnia pulex.</title>
        <authorList>
            <person name="Colbourne J.K."/>
            <person name="Pfrender M.E."/>
            <person name="Gilbert D."/>
            <person name="Thomas W.K."/>
            <person name="Tucker A."/>
            <person name="Oakley T.H."/>
            <person name="Tokishita S."/>
            <person name="Aerts A."/>
            <person name="Arnold G.J."/>
            <person name="Basu M.K."/>
            <person name="Bauer D.J."/>
            <person name="Caceres C.E."/>
            <person name="Carmel L."/>
            <person name="Casola C."/>
            <person name="Choi J.H."/>
            <person name="Detter J.C."/>
            <person name="Dong Q."/>
            <person name="Dusheyko S."/>
            <person name="Eads B.D."/>
            <person name="Frohlich T."/>
            <person name="Geiler-Samerotte K.A."/>
            <person name="Gerlach D."/>
            <person name="Hatcher P."/>
            <person name="Jogdeo S."/>
            <person name="Krijgsveld J."/>
            <person name="Kriventseva E.V."/>
            <person name="Kultz D."/>
            <person name="Laforsch C."/>
            <person name="Lindquist E."/>
            <person name="Lopez J."/>
            <person name="Manak J.R."/>
            <person name="Muller J."/>
            <person name="Pangilinan J."/>
            <person name="Patwardhan R.P."/>
            <person name="Pitluck S."/>
            <person name="Pritham E.J."/>
            <person name="Rechtsteiner A."/>
            <person name="Rho M."/>
            <person name="Rogozin I.B."/>
            <person name="Sakarya O."/>
            <person name="Salamov A."/>
            <person name="Schaack S."/>
            <person name="Shapiro H."/>
            <person name="Shiga Y."/>
            <person name="Skalitzky C."/>
            <person name="Smith Z."/>
            <person name="Souvorov A."/>
            <person name="Sung W."/>
            <person name="Tang Z."/>
            <person name="Tsuchiya D."/>
            <person name="Tu H."/>
            <person name="Vos H."/>
            <person name="Wang M."/>
            <person name="Wolf Y.I."/>
            <person name="Yamagata H."/>
            <person name="Yamada T."/>
            <person name="Ye Y."/>
            <person name="Shaw J.R."/>
            <person name="Andrews J."/>
            <person name="Crease T.J."/>
            <person name="Tang H."/>
            <person name="Lucas S.M."/>
            <person name="Robertson H.M."/>
            <person name="Bork P."/>
            <person name="Koonin E.V."/>
            <person name="Zdobnov E.M."/>
            <person name="Grigoriev I.V."/>
            <person name="Lynch M."/>
            <person name="Boore J.L."/>
        </authorList>
    </citation>
    <scope>NUCLEOTIDE SEQUENCE [LARGE SCALE GENOMIC DNA]</scope>
</reference>
<protein>
    <submittedName>
        <fullName evidence="2">Uncharacterized protein</fullName>
    </submittedName>
</protein>
<dbReference type="EMBL" id="GL732546">
    <property type="protein sequence ID" value="EFX80697.1"/>
    <property type="molecule type" value="Genomic_DNA"/>
</dbReference>
<feature type="compositionally biased region" description="Basic and acidic residues" evidence="1">
    <location>
        <begin position="176"/>
        <end position="188"/>
    </location>
</feature>
<sequence>MALREILKMDMTAELRKSSKGFRSKKTKLKKQVRFNKVFSKQKRPSPLATKEAVEDQIKETKEKSCMTDPPLSESSKSFLDINKNRLESATSPLSKGKTLREIKPESGTVEKQPSMDNESFEEPLQTNRIAEKPVASKQLVEQHKNQNQESTSKSREFELKGTPATIENQTPATKEPFEKPLLKEEPGTSKQSAIATDLAEELQKNQIVLQPRTCQKPQPIVNEFLKEPQHTNVKVESGICQMHSSTFTESCEEPEKKKIKLDTDQEEEVLIIQSCKCSKFKSIIYIDLISDQED</sequence>
<dbReference type="Proteomes" id="UP000000305">
    <property type="component" value="Unassembled WGS sequence"/>
</dbReference>
<keyword evidence="3" id="KW-1185">Reference proteome</keyword>
<dbReference type="InParanoid" id="E9GIQ0"/>
<name>E9GIQ0_DAPPU</name>
<dbReference type="AlphaFoldDB" id="E9GIQ0"/>